<gene>
    <name evidence="2" type="ORF">DRJ00_05930</name>
</gene>
<protein>
    <submittedName>
        <fullName evidence="2">ABC transporter substrate-binding protein</fullName>
    </submittedName>
</protein>
<dbReference type="Proteomes" id="UP000279422">
    <property type="component" value="Unassembled WGS sequence"/>
</dbReference>
<dbReference type="Pfam" id="PF00496">
    <property type="entry name" value="SBP_bac_5"/>
    <property type="match status" value="1"/>
</dbReference>
<sequence length="255" mass="29190">MKASLVLTLIITMSLVGVVSTYAQEPEIIIYSTPQEYEKLTGKKIVKFQESPMLRVKVAAGELPSVEKRLPEEPLVMKPLKEIGQYGGTLHSFTTYSNAGEAADLAEYPTLLSVDSKYRLVPNIAKKWEFSKDGKTLTIYLRKGMKWSDGVPFTADDIMFWWEDTQLNEDLSPGGPLSYYRPGGETMKVEKIDDYTVRFHFSLPYTIIENWLSVDTGPGANPKHYLKQFHIKYNPKANELAKEHGFNHWYEYFKD</sequence>
<organism evidence="2 3">
    <name type="scientific">Aerophobetes bacterium</name>
    <dbReference type="NCBI Taxonomy" id="2030807"/>
    <lineage>
        <taxon>Bacteria</taxon>
        <taxon>Candidatus Aerophobota</taxon>
    </lineage>
</organism>
<dbReference type="EMBL" id="QMPZ01000086">
    <property type="protein sequence ID" value="RLE08644.1"/>
    <property type="molecule type" value="Genomic_DNA"/>
</dbReference>
<dbReference type="PANTHER" id="PTHR30290">
    <property type="entry name" value="PERIPLASMIC BINDING COMPONENT OF ABC TRANSPORTER"/>
    <property type="match status" value="1"/>
</dbReference>
<dbReference type="GO" id="GO:1904680">
    <property type="term" value="F:peptide transmembrane transporter activity"/>
    <property type="evidence" value="ECO:0007669"/>
    <property type="project" value="TreeGrafter"/>
</dbReference>
<feature type="domain" description="Solute-binding protein family 5" evidence="1">
    <location>
        <begin position="120"/>
        <end position="230"/>
    </location>
</feature>
<feature type="non-terminal residue" evidence="2">
    <location>
        <position position="255"/>
    </location>
</feature>
<comment type="caution">
    <text evidence="2">The sequence shown here is derived from an EMBL/GenBank/DDBJ whole genome shotgun (WGS) entry which is preliminary data.</text>
</comment>
<name>A0A497E4U5_UNCAE</name>
<reference evidence="2 3" key="1">
    <citation type="submission" date="2018-06" db="EMBL/GenBank/DDBJ databases">
        <title>Extensive metabolic versatility and redundancy in microbially diverse, dynamic hydrothermal sediments.</title>
        <authorList>
            <person name="Dombrowski N."/>
            <person name="Teske A."/>
            <person name="Baker B.J."/>
        </authorList>
    </citation>
    <scope>NUCLEOTIDE SEQUENCE [LARGE SCALE GENOMIC DNA]</scope>
    <source>
        <strain evidence="2">B47_G16</strain>
    </source>
</reference>
<dbReference type="AlphaFoldDB" id="A0A497E4U5"/>
<dbReference type="PROSITE" id="PS01040">
    <property type="entry name" value="SBP_BACTERIAL_5"/>
    <property type="match status" value="1"/>
</dbReference>
<dbReference type="Gene3D" id="3.40.190.10">
    <property type="entry name" value="Periplasmic binding protein-like II"/>
    <property type="match status" value="1"/>
</dbReference>
<evidence type="ECO:0000313" key="2">
    <source>
        <dbReference type="EMBL" id="RLE08644.1"/>
    </source>
</evidence>
<accession>A0A497E4U5</accession>
<dbReference type="InterPro" id="IPR000914">
    <property type="entry name" value="SBP_5_dom"/>
</dbReference>
<evidence type="ECO:0000259" key="1">
    <source>
        <dbReference type="Pfam" id="PF00496"/>
    </source>
</evidence>
<proteinExistence type="predicted"/>
<dbReference type="SUPFAM" id="SSF53850">
    <property type="entry name" value="Periplasmic binding protein-like II"/>
    <property type="match status" value="1"/>
</dbReference>
<dbReference type="GO" id="GO:0015833">
    <property type="term" value="P:peptide transport"/>
    <property type="evidence" value="ECO:0007669"/>
    <property type="project" value="TreeGrafter"/>
</dbReference>
<dbReference type="InterPro" id="IPR023765">
    <property type="entry name" value="SBP_5_CS"/>
</dbReference>
<dbReference type="InterPro" id="IPR039424">
    <property type="entry name" value="SBP_5"/>
</dbReference>
<dbReference type="PANTHER" id="PTHR30290:SF62">
    <property type="entry name" value="OLIGOPEPTIDE ABC TRANSPORTER, PERIPLASMIC OLIGOPEPTIDE-BINDING PROTEIN"/>
    <property type="match status" value="1"/>
</dbReference>
<evidence type="ECO:0000313" key="3">
    <source>
        <dbReference type="Proteomes" id="UP000279422"/>
    </source>
</evidence>